<feature type="transmembrane region" description="Helical" evidence="5">
    <location>
        <begin position="161"/>
        <end position="181"/>
    </location>
</feature>
<comment type="caution">
    <text evidence="7">The sequence shown here is derived from an EMBL/GenBank/DDBJ whole genome shotgun (WGS) entry which is preliminary data.</text>
</comment>
<keyword evidence="5" id="KW-0812">Transmembrane</keyword>
<dbReference type="InterPro" id="IPR011712">
    <property type="entry name" value="Sig_transdc_His_kin_sub3_dim/P"/>
</dbReference>
<reference evidence="7 8" key="1">
    <citation type="submission" date="2019-01" db="EMBL/GenBank/DDBJ databases">
        <authorList>
            <person name="Li J."/>
        </authorList>
    </citation>
    <scope>NUCLEOTIDE SEQUENCE [LARGE SCALE GENOMIC DNA]</scope>
    <source>
        <strain evidence="7 8">CCUG 35506</strain>
    </source>
</reference>
<keyword evidence="5" id="KW-1133">Transmembrane helix</keyword>
<dbReference type="PANTHER" id="PTHR24421">
    <property type="entry name" value="NITRATE/NITRITE SENSOR PROTEIN NARX-RELATED"/>
    <property type="match status" value="1"/>
</dbReference>
<feature type="transmembrane region" description="Helical" evidence="5">
    <location>
        <begin position="48"/>
        <end position="67"/>
    </location>
</feature>
<gene>
    <name evidence="7" type="ORF">ESP57_13755</name>
</gene>
<keyword evidence="8" id="KW-1185">Reference proteome</keyword>
<dbReference type="EMBL" id="SDPO01000003">
    <property type="protein sequence ID" value="RXZ47604.1"/>
    <property type="molecule type" value="Genomic_DNA"/>
</dbReference>
<protein>
    <submittedName>
        <fullName evidence="7">Histidine kinase</fullName>
    </submittedName>
</protein>
<feature type="transmembrane region" description="Helical" evidence="5">
    <location>
        <begin position="79"/>
        <end position="98"/>
    </location>
</feature>
<feature type="transmembrane region" description="Helical" evidence="5">
    <location>
        <begin position="104"/>
        <end position="121"/>
    </location>
</feature>
<dbReference type="Pfam" id="PF07730">
    <property type="entry name" value="HisKA_3"/>
    <property type="match status" value="1"/>
</dbReference>
<dbReference type="InterPro" id="IPR036890">
    <property type="entry name" value="HATPase_C_sf"/>
</dbReference>
<name>A0A4Q2JL45_9MICO</name>
<sequence length="434" mass="46035">MPAEPARSVQTTWLYTLGSIVFFFGFLDLVVALSMLEAYLRTDDPVTAVLVVLMLVASATQLRYCWFLRVGRGGGLPNAWWTAALLAPAVIVWVLGLFSQADALAAAVPLWAAASLIACLLPKPQRRLVLLVALVTVIAHPMLATAVTGEQFVFGRTSDTWMIAIFAAMLPVMLLSSMWWWEVVVQLDRHRRTAAELAVTQERLRFASDLHDIQGHHLQVISLKSELAERLLEIDPAAARELVHETRLIAKQALEETRSLVAGYRHVAFDDELENAREVLTASGAECTLRLGPLPADALAQSALASVVREATTNILRHSEATTVTIEMTTTSEHVELAIVNDGVAVQSAATAATDASAATNSTGVTDASAPGSTAGPAAGPPAGPAVTRAPGSGLAGLRERLAAVGGTLDTATDASGTRFELRATVPVGARVTT</sequence>
<evidence type="ECO:0000256" key="1">
    <source>
        <dbReference type="ARBA" id="ARBA00022679"/>
    </source>
</evidence>
<dbReference type="GO" id="GO:0000155">
    <property type="term" value="F:phosphorelay sensor kinase activity"/>
    <property type="evidence" value="ECO:0007669"/>
    <property type="project" value="InterPro"/>
</dbReference>
<feature type="transmembrane region" description="Helical" evidence="5">
    <location>
        <begin position="128"/>
        <end position="149"/>
    </location>
</feature>
<evidence type="ECO:0000259" key="6">
    <source>
        <dbReference type="Pfam" id="PF07730"/>
    </source>
</evidence>
<evidence type="ECO:0000313" key="8">
    <source>
        <dbReference type="Proteomes" id="UP000292935"/>
    </source>
</evidence>
<dbReference type="SUPFAM" id="SSF55874">
    <property type="entry name" value="ATPase domain of HSP90 chaperone/DNA topoisomerase II/histidine kinase"/>
    <property type="match status" value="1"/>
</dbReference>
<evidence type="ECO:0000313" key="7">
    <source>
        <dbReference type="EMBL" id="RXZ47604.1"/>
    </source>
</evidence>
<evidence type="ECO:0000256" key="5">
    <source>
        <dbReference type="SAM" id="Phobius"/>
    </source>
</evidence>
<evidence type="ECO:0000256" key="3">
    <source>
        <dbReference type="ARBA" id="ARBA00023012"/>
    </source>
</evidence>
<evidence type="ECO:0000256" key="2">
    <source>
        <dbReference type="ARBA" id="ARBA00022777"/>
    </source>
</evidence>
<feature type="region of interest" description="Disordered" evidence="4">
    <location>
        <begin position="355"/>
        <end position="393"/>
    </location>
</feature>
<dbReference type="Gene3D" id="3.30.565.10">
    <property type="entry name" value="Histidine kinase-like ATPase, C-terminal domain"/>
    <property type="match status" value="1"/>
</dbReference>
<dbReference type="Proteomes" id="UP000292935">
    <property type="component" value="Unassembled WGS sequence"/>
</dbReference>
<keyword evidence="1" id="KW-0808">Transferase</keyword>
<dbReference type="InterPro" id="IPR050482">
    <property type="entry name" value="Sensor_HK_TwoCompSys"/>
</dbReference>
<dbReference type="AlphaFoldDB" id="A0A4Q2JL45"/>
<feature type="domain" description="Signal transduction histidine kinase subgroup 3 dimerisation and phosphoacceptor" evidence="6">
    <location>
        <begin position="202"/>
        <end position="267"/>
    </location>
</feature>
<dbReference type="PANTHER" id="PTHR24421:SF63">
    <property type="entry name" value="SENSOR HISTIDINE KINASE DESK"/>
    <property type="match status" value="1"/>
</dbReference>
<evidence type="ECO:0000256" key="4">
    <source>
        <dbReference type="SAM" id="MobiDB-lite"/>
    </source>
</evidence>
<keyword evidence="2 7" id="KW-0418">Kinase</keyword>
<feature type="compositionally biased region" description="Low complexity" evidence="4">
    <location>
        <begin position="355"/>
        <end position="378"/>
    </location>
</feature>
<keyword evidence="5" id="KW-0472">Membrane</keyword>
<organism evidence="7 8">
    <name type="scientific">Agromyces fucosus</name>
    <dbReference type="NCBI Taxonomy" id="41985"/>
    <lineage>
        <taxon>Bacteria</taxon>
        <taxon>Bacillati</taxon>
        <taxon>Actinomycetota</taxon>
        <taxon>Actinomycetes</taxon>
        <taxon>Micrococcales</taxon>
        <taxon>Microbacteriaceae</taxon>
        <taxon>Agromyces</taxon>
    </lineage>
</organism>
<dbReference type="GO" id="GO:0016020">
    <property type="term" value="C:membrane"/>
    <property type="evidence" value="ECO:0007669"/>
    <property type="project" value="InterPro"/>
</dbReference>
<feature type="transmembrane region" description="Helical" evidence="5">
    <location>
        <begin position="12"/>
        <end position="36"/>
    </location>
</feature>
<proteinExistence type="predicted"/>
<keyword evidence="3" id="KW-0902">Two-component regulatory system</keyword>
<dbReference type="OrthoDB" id="5241784at2"/>
<dbReference type="GO" id="GO:0046983">
    <property type="term" value="F:protein dimerization activity"/>
    <property type="evidence" value="ECO:0007669"/>
    <property type="project" value="InterPro"/>
</dbReference>
<accession>A0A4Q2JL45</accession>
<dbReference type="Gene3D" id="1.20.5.1930">
    <property type="match status" value="1"/>
</dbReference>
<dbReference type="RefSeq" id="WP_129231992.1">
    <property type="nucleotide sequence ID" value="NZ_SDPO01000003.1"/>
</dbReference>